<feature type="compositionally biased region" description="Basic and acidic residues" evidence="1">
    <location>
        <begin position="48"/>
        <end position="60"/>
    </location>
</feature>
<dbReference type="AlphaFoldDB" id="A0AAW0GB98"/>
<evidence type="ECO:0000256" key="1">
    <source>
        <dbReference type="SAM" id="MobiDB-lite"/>
    </source>
</evidence>
<feature type="region of interest" description="Disordered" evidence="1">
    <location>
        <begin position="48"/>
        <end position="67"/>
    </location>
</feature>
<accession>A0AAW0GB98</accession>
<sequence length="67" mass="7706">MAAKAKFQKAQAELQAYEDAREASRQHSLEATEMLQEKNREVEYLRAQKGADEREREAKLRQLAGKA</sequence>
<name>A0AAW0GB98_9APHY</name>
<evidence type="ECO:0000313" key="2">
    <source>
        <dbReference type="EMBL" id="KAK7690651.1"/>
    </source>
</evidence>
<dbReference type="Proteomes" id="UP001385951">
    <property type="component" value="Unassembled WGS sequence"/>
</dbReference>
<dbReference type="EMBL" id="JASBNA010000006">
    <property type="protein sequence ID" value="KAK7690651.1"/>
    <property type="molecule type" value="Genomic_DNA"/>
</dbReference>
<organism evidence="2 3">
    <name type="scientific">Cerrena zonata</name>
    <dbReference type="NCBI Taxonomy" id="2478898"/>
    <lineage>
        <taxon>Eukaryota</taxon>
        <taxon>Fungi</taxon>
        <taxon>Dikarya</taxon>
        <taxon>Basidiomycota</taxon>
        <taxon>Agaricomycotina</taxon>
        <taxon>Agaricomycetes</taxon>
        <taxon>Polyporales</taxon>
        <taxon>Cerrenaceae</taxon>
        <taxon>Cerrena</taxon>
    </lineage>
</organism>
<keyword evidence="3" id="KW-1185">Reference proteome</keyword>
<reference evidence="2 3" key="1">
    <citation type="submission" date="2022-09" db="EMBL/GenBank/DDBJ databases">
        <authorList>
            <person name="Palmer J.M."/>
        </authorList>
    </citation>
    <scope>NUCLEOTIDE SEQUENCE [LARGE SCALE GENOMIC DNA]</scope>
    <source>
        <strain evidence="2 3">DSM 7382</strain>
    </source>
</reference>
<comment type="caution">
    <text evidence="2">The sequence shown here is derived from an EMBL/GenBank/DDBJ whole genome shotgun (WGS) entry which is preliminary data.</text>
</comment>
<proteinExistence type="predicted"/>
<evidence type="ECO:0000313" key="3">
    <source>
        <dbReference type="Proteomes" id="UP001385951"/>
    </source>
</evidence>
<protein>
    <submittedName>
        <fullName evidence="2">Uncharacterized protein</fullName>
    </submittedName>
</protein>
<gene>
    <name evidence="2" type="ORF">QCA50_005750</name>
</gene>